<feature type="chain" id="PRO_5047130181" evidence="1">
    <location>
        <begin position="19"/>
        <end position="244"/>
    </location>
</feature>
<dbReference type="RefSeq" id="WP_186940059.1">
    <property type="nucleotide sequence ID" value="NZ_JACOGA010000001.1"/>
</dbReference>
<evidence type="ECO:0000313" key="2">
    <source>
        <dbReference type="EMBL" id="MBC3872039.1"/>
    </source>
</evidence>
<dbReference type="Gene3D" id="3.40.190.10">
    <property type="entry name" value="Periplasmic binding protein-like II"/>
    <property type="match status" value="2"/>
</dbReference>
<evidence type="ECO:0000256" key="1">
    <source>
        <dbReference type="SAM" id="SignalP"/>
    </source>
</evidence>
<organism evidence="2 3">
    <name type="scientific">Undibacterium flavidum</name>
    <dbReference type="NCBI Taxonomy" id="2762297"/>
    <lineage>
        <taxon>Bacteria</taxon>
        <taxon>Pseudomonadati</taxon>
        <taxon>Pseudomonadota</taxon>
        <taxon>Betaproteobacteria</taxon>
        <taxon>Burkholderiales</taxon>
        <taxon>Oxalobacteraceae</taxon>
        <taxon>Undibacterium</taxon>
    </lineage>
</organism>
<evidence type="ECO:0000313" key="3">
    <source>
        <dbReference type="Proteomes" id="UP000624279"/>
    </source>
</evidence>
<comment type="caution">
    <text evidence="2">The sequence shown here is derived from an EMBL/GenBank/DDBJ whole genome shotgun (WGS) entry which is preliminary data.</text>
</comment>
<dbReference type="EMBL" id="JACOGA010000001">
    <property type="protein sequence ID" value="MBC3872039.1"/>
    <property type="molecule type" value="Genomic_DNA"/>
</dbReference>
<keyword evidence="3" id="KW-1185">Reference proteome</keyword>
<sequence length="244" mass="27479">MQRRTLLSLALCSSLSFAASQTRTNVIQVSTLLENDPATEIAEQILRLAYQRVGMSLTVKKFPGERSLYSANNGETDGELYRKIGMERDYPNLIIVPVPLQTYEIVIFTQATDFVVHGWESLRPFVIGYVKGIKIIEQNTEGMRVEQAATMRQAFLKMSLGRSDIVVANRSSGLAVLKELNMTDVHVLRPALASFAVFHYLHKKHEQLVPKLTAALKQMQSDKSIENIQKEVMRKLEIPSAKTN</sequence>
<name>A0ABR6Y602_9BURK</name>
<feature type="signal peptide" evidence="1">
    <location>
        <begin position="1"/>
        <end position="18"/>
    </location>
</feature>
<dbReference type="Proteomes" id="UP000624279">
    <property type="component" value="Unassembled WGS sequence"/>
</dbReference>
<dbReference type="SUPFAM" id="SSF53850">
    <property type="entry name" value="Periplasmic binding protein-like II"/>
    <property type="match status" value="1"/>
</dbReference>
<keyword evidence="1" id="KW-0732">Signal</keyword>
<accession>A0ABR6Y602</accession>
<gene>
    <name evidence="2" type="ORF">H8K55_00450</name>
</gene>
<proteinExistence type="predicted"/>
<reference evidence="2 3" key="1">
    <citation type="submission" date="2020-08" db="EMBL/GenBank/DDBJ databases">
        <title>Novel species isolated from subtropical streams in China.</title>
        <authorList>
            <person name="Lu H."/>
        </authorList>
    </citation>
    <scope>NUCLEOTIDE SEQUENCE [LARGE SCALE GENOMIC DNA]</scope>
    <source>
        <strain evidence="2 3">LX15W</strain>
    </source>
</reference>
<protein>
    <submittedName>
        <fullName evidence="2">Transporter substrate-binding domain-containing protein</fullName>
    </submittedName>
</protein>